<dbReference type="PANTHER" id="PTHR48062">
    <property type="entry name" value="RECEPTOR-LIKE PROTEIN 14"/>
    <property type="match status" value="1"/>
</dbReference>
<comment type="caution">
    <text evidence="5">The sequence shown here is derived from an EMBL/GenBank/DDBJ whole genome shotgun (WGS) entry which is preliminary data.</text>
</comment>
<accession>A0A6A1VAY4</accession>
<evidence type="ECO:0000256" key="1">
    <source>
        <dbReference type="ARBA" id="ARBA00009592"/>
    </source>
</evidence>
<sequence>MSCKYKMGLFLIVIVVVVVTWVTSSDTIFYSVAHNNLSGTTPEKKKDQFETFDESSYEGNPLLCGPPLVKDCRKNGAPSPMLADHEVEEGYSFSIDMVAFNISFVVSYAVVLMTIAGVLYINPYWRQAWFYFIEVCITNFYCFVVINFRKLSNFI</sequence>
<comment type="similarity">
    <text evidence="1">Belongs to the RLP family.</text>
</comment>
<gene>
    <name evidence="5" type="ORF">CJ030_MR6G000534</name>
</gene>
<organism evidence="5 6">
    <name type="scientific">Morella rubra</name>
    <name type="common">Chinese bayberry</name>
    <dbReference type="NCBI Taxonomy" id="262757"/>
    <lineage>
        <taxon>Eukaryota</taxon>
        <taxon>Viridiplantae</taxon>
        <taxon>Streptophyta</taxon>
        <taxon>Embryophyta</taxon>
        <taxon>Tracheophyta</taxon>
        <taxon>Spermatophyta</taxon>
        <taxon>Magnoliopsida</taxon>
        <taxon>eudicotyledons</taxon>
        <taxon>Gunneridae</taxon>
        <taxon>Pentapetalae</taxon>
        <taxon>rosids</taxon>
        <taxon>fabids</taxon>
        <taxon>Fagales</taxon>
        <taxon>Myricaceae</taxon>
        <taxon>Morella</taxon>
    </lineage>
</organism>
<feature type="transmembrane region" description="Helical" evidence="4">
    <location>
        <begin position="128"/>
        <end position="148"/>
    </location>
</feature>
<reference evidence="5 6" key="1">
    <citation type="journal article" date="2019" name="Plant Biotechnol. J.">
        <title>The red bayberry genome and genetic basis of sex determination.</title>
        <authorList>
            <person name="Jia H.M."/>
            <person name="Jia H.J."/>
            <person name="Cai Q.L."/>
            <person name="Wang Y."/>
            <person name="Zhao H.B."/>
            <person name="Yang W.F."/>
            <person name="Wang G.Y."/>
            <person name="Li Y.H."/>
            <person name="Zhan D.L."/>
            <person name="Shen Y.T."/>
            <person name="Niu Q.F."/>
            <person name="Chang L."/>
            <person name="Qiu J."/>
            <person name="Zhao L."/>
            <person name="Xie H.B."/>
            <person name="Fu W.Y."/>
            <person name="Jin J."/>
            <person name="Li X.W."/>
            <person name="Jiao Y."/>
            <person name="Zhou C.C."/>
            <person name="Tu T."/>
            <person name="Chai C.Y."/>
            <person name="Gao J.L."/>
            <person name="Fan L.J."/>
            <person name="van de Weg E."/>
            <person name="Wang J.Y."/>
            <person name="Gao Z.S."/>
        </authorList>
    </citation>
    <scope>NUCLEOTIDE SEQUENCE [LARGE SCALE GENOMIC DNA]</scope>
    <source>
        <tissue evidence="5">Leaves</tissue>
    </source>
</reference>
<evidence type="ECO:0000256" key="4">
    <source>
        <dbReference type="SAM" id="Phobius"/>
    </source>
</evidence>
<keyword evidence="4" id="KW-0472">Membrane</keyword>
<keyword evidence="3" id="KW-0677">Repeat</keyword>
<keyword evidence="6" id="KW-1185">Reference proteome</keyword>
<dbReference type="Proteomes" id="UP000516437">
    <property type="component" value="Chromosome 6"/>
</dbReference>
<keyword evidence="4" id="KW-0812">Transmembrane</keyword>
<keyword evidence="2" id="KW-0433">Leucine-rich repeat</keyword>
<evidence type="ECO:0000313" key="5">
    <source>
        <dbReference type="EMBL" id="KAB1208957.1"/>
    </source>
</evidence>
<dbReference type="PANTHER" id="PTHR48062:SF21">
    <property type="entry name" value="RECEPTOR-LIKE PROTEIN 12"/>
    <property type="match status" value="1"/>
</dbReference>
<dbReference type="InterPro" id="IPR032675">
    <property type="entry name" value="LRR_dom_sf"/>
</dbReference>
<dbReference type="InterPro" id="IPR051502">
    <property type="entry name" value="RLP_Defense_Trigger"/>
</dbReference>
<protein>
    <submittedName>
        <fullName evidence="5">Uncharacterized protein</fullName>
    </submittedName>
</protein>
<dbReference type="OrthoDB" id="544346at2759"/>
<keyword evidence="4" id="KW-1133">Transmembrane helix</keyword>
<feature type="transmembrane region" description="Helical" evidence="4">
    <location>
        <begin position="98"/>
        <end position="121"/>
    </location>
</feature>
<evidence type="ECO:0000313" key="6">
    <source>
        <dbReference type="Proteomes" id="UP000516437"/>
    </source>
</evidence>
<evidence type="ECO:0000256" key="2">
    <source>
        <dbReference type="ARBA" id="ARBA00022614"/>
    </source>
</evidence>
<evidence type="ECO:0000256" key="3">
    <source>
        <dbReference type="ARBA" id="ARBA00022737"/>
    </source>
</evidence>
<dbReference type="AlphaFoldDB" id="A0A6A1VAY4"/>
<dbReference type="EMBL" id="RXIC02000024">
    <property type="protein sequence ID" value="KAB1208957.1"/>
    <property type="molecule type" value="Genomic_DNA"/>
</dbReference>
<dbReference type="Gene3D" id="3.80.10.10">
    <property type="entry name" value="Ribonuclease Inhibitor"/>
    <property type="match status" value="1"/>
</dbReference>
<name>A0A6A1VAY4_9ROSI</name>
<proteinExistence type="inferred from homology"/>